<dbReference type="Proteomes" id="UP000314294">
    <property type="component" value="Unassembled WGS sequence"/>
</dbReference>
<evidence type="ECO:0000313" key="3">
    <source>
        <dbReference type="EMBL" id="TNN31372.1"/>
    </source>
</evidence>
<proteinExistence type="predicted"/>
<keyword evidence="2" id="KW-0812">Transmembrane</keyword>
<reference evidence="3 4" key="1">
    <citation type="submission" date="2019-03" db="EMBL/GenBank/DDBJ databases">
        <title>First draft genome of Liparis tanakae, snailfish: a comprehensive survey of snailfish specific genes.</title>
        <authorList>
            <person name="Kim W."/>
            <person name="Song I."/>
            <person name="Jeong J.-H."/>
            <person name="Kim D."/>
            <person name="Kim S."/>
            <person name="Ryu S."/>
            <person name="Song J.Y."/>
            <person name="Lee S.K."/>
        </authorList>
    </citation>
    <scope>NUCLEOTIDE SEQUENCE [LARGE SCALE GENOMIC DNA]</scope>
    <source>
        <tissue evidence="3">Muscle</tissue>
    </source>
</reference>
<feature type="transmembrane region" description="Helical" evidence="2">
    <location>
        <begin position="429"/>
        <end position="454"/>
    </location>
</feature>
<protein>
    <recommendedName>
        <fullName evidence="5">G-protein coupled receptors family 1 profile domain-containing protein</fullName>
    </recommendedName>
</protein>
<sequence length="681" mass="72980">MIGSVEDSVPSVFQAQEERLSRIEQLITGYKELHDQQSSLTEQLRELQLPSEPVRAGCSSRSPYGPAPPAPSGYQPKQPSTLLAGMPRVLSEPRPFSTAPWQPPPFLSDEPRDLSEPRLFTTLPWQPPAFLSRTPRDLSEPRLFSTVPRHPPPVPAAASVPQSPPVPAAASGPQSPPVPAAASVPQSLPVPAAASAVLQPRPIRPAPSPSSCPVTVPDGPSSSCPVTVADGPSSSCPVTVPDGPSSSCPVTVPDGPSSSCPVTVPDGPSSSCPVTVPDGPSSPCPVFAPTGSSPSSSYSVPFPPGVSHRNLVRLQFPVSRRSLPFPVSGSQCPVAISSCSSSQCPATISAGSRPRPLLCPVPQLPSPVLRPAPRTALLLMVARRPTPRTASAMPFVPPPAPLHPPLTKMNISTINQTAITPPWKLPEEIVIAVAYAANLLFGLPINGYVAWLIVSGPQEKIALDFIPLNQIVVESLFGLSGILYFLQSFLSLFLKNIVLFLNLMFVLMRPVMQGYLCLEHYFATVHPVIFLWCKPLRYKVAVCSVSWLTVITLCVLVTALDAGHTFSIFLAALDVFFFMLMTFCGVSVLGALKRPAPGEGPRDRGNNMKNKAFKIILIYLVTTTFSQLPMPVLVICTSIIPAHMFPTLYSINMSLYVTTSFVPSMMYLYRVGKLFSKCNCL</sequence>
<evidence type="ECO:0000256" key="2">
    <source>
        <dbReference type="SAM" id="Phobius"/>
    </source>
</evidence>
<keyword evidence="2" id="KW-0472">Membrane</keyword>
<feature type="transmembrane region" description="Helical" evidence="2">
    <location>
        <begin position="613"/>
        <end position="642"/>
    </location>
</feature>
<feature type="transmembrane region" description="Helical" evidence="2">
    <location>
        <begin position="466"/>
        <end position="486"/>
    </location>
</feature>
<name>A0A4Z2ESW5_9TELE</name>
<evidence type="ECO:0000313" key="4">
    <source>
        <dbReference type="Proteomes" id="UP000314294"/>
    </source>
</evidence>
<evidence type="ECO:0000256" key="1">
    <source>
        <dbReference type="SAM" id="MobiDB-lite"/>
    </source>
</evidence>
<dbReference type="OrthoDB" id="8747610at2759"/>
<feature type="region of interest" description="Disordered" evidence="1">
    <location>
        <begin position="125"/>
        <end position="185"/>
    </location>
</feature>
<comment type="caution">
    <text evidence="3">The sequence shown here is derived from an EMBL/GenBank/DDBJ whole genome shotgun (WGS) entry which is preliminary data.</text>
</comment>
<dbReference type="EMBL" id="SRLO01003530">
    <property type="protein sequence ID" value="TNN31372.1"/>
    <property type="molecule type" value="Genomic_DNA"/>
</dbReference>
<dbReference type="AlphaFoldDB" id="A0A4Z2ESW5"/>
<feature type="transmembrane region" description="Helical" evidence="2">
    <location>
        <begin position="648"/>
        <end position="669"/>
    </location>
</feature>
<keyword evidence="2" id="KW-1133">Transmembrane helix</keyword>
<evidence type="ECO:0008006" key="5">
    <source>
        <dbReference type="Google" id="ProtNLM"/>
    </source>
</evidence>
<gene>
    <name evidence="3" type="ORF">EYF80_058476</name>
</gene>
<feature type="region of interest" description="Disordered" evidence="1">
    <location>
        <begin position="48"/>
        <end position="113"/>
    </location>
</feature>
<dbReference type="SUPFAM" id="SSF81321">
    <property type="entry name" value="Family A G protein-coupled receptor-like"/>
    <property type="match status" value="1"/>
</dbReference>
<feature type="region of interest" description="Disordered" evidence="1">
    <location>
        <begin position="200"/>
        <end position="275"/>
    </location>
</feature>
<keyword evidence="4" id="KW-1185">Reference proteome</keyword>
<dbReference type="Gene3D" id="1.20.1070.10">
    <property type="entry name" value="Rhodopsin 7-helix transmembrane proteins"/>
    <property type="match status" value="1"/>
</dbReference>
<feature type="transmembrane region" description="Helical" evidence="2">
    <location>
        <begin position="540"/>
        <end position="560"/>
    </location>
</feature>
<organism evidence="3 4">
    <name type="scientific">Liparis tanakae</name>
    <name type="common">Tanaka's snailfish</name>
    <dbReference type="NCBI Taxonomy" id="230148"/>
    <lineage>
        <taxon>Eukaryota</taxon>
        <taxon>Metazoa</taxon>
        <taxon>Chordata</taxon>
        <taxon>Craniata</taxon>
        <taxon>Vertebrata</taxon>
        <taxon>Euteleostomi</taxon>
        <taxon>Actinopterygii</taxon>
        <taxon>Neopterygii</taxon>
        <taxon>Teleostei</taxon>
        <taxon>Neoteleostei</taxon>
        <taxon>Acanthomorphata</taxon>
        <taxon>Eupercaria</taxon>
        <taxon>Perciformes</taxon>
        <taxon>Cottioidei</taxon>
        <taxon>Cottales</taxon>
        <taxon>Liparidae</taxon>
        <taxon>Liparis</taxon>
    </lineage>
</organism>
<accession>A0A4Z2ESW5</accession>
<feature type="transmembrane region" description="Helical" evidence="2">
    <location>
        <begin position="566"/>
        <end position="592"/>
    </location>
</feature>